<proteinExistence type="predicted"/>
<gene>
    <name evidence="1" type="ORF">N3K66_008651</name>
</gene>
<evidence type="ECO:0000313" key="1">
    <source>
        <dbReference type="EMBL" id="KAI9896479.1"/>
    </source>
</evidence>
<dbReference type="EMBL" id="CM047948">
    <property type="protein sequence ID" value="KAI9896479.1"/>
    <property type="molecule type" value="Genomic_DNA"/>
</dbReference>
<keyword evidence="2" id="KW-1185">Reference proteome</keyword>
<organism evidence="1 2">
    <name type="scientific">Trichothecium roseum</name>
    <dbReference type="NCBI Taxonomy" id="47278"/>
    <lineage>
        <taxon>Eukaryota</taxon>
        <taxon>Fungi</taxon>
        <taxon>Dikarya</taxon>
        <taxon>Ascomycota</taxon>
        <taxon>Pezizomycotina</taxon>
        <taxon>Sordariomycetes</taxon>
        <taxon>Hypocreomycetidae</taxon>
        <taxon>Hypocreales</taxon>
        <taxon>Hypocreales incertae sedis</taxon>
        <taxon>Trichothecium</taxon>
    </lineage>
</organism>
<sequence>MASHPPGACCSNLGPLHEGTPKGKLIKSADGKVNCYLAEASGDKAKKDRAILYLADAWGIGHNSKLMADGFAAAGYTTLIPDLFEGDAMPNPRPEGFDIFAWITSGTDGKSPHTKEAVDPITVNGIETLRSLGFKKIGAVGYCFGAKYLIRHYKDGIDVGYCAHPSFVDDEELAGITGPLSISAAEIDPIFPAEKRHRSEEILIGTKQPWQINLFSNVEHGFSVRGDPKVKAEKYAKEQAFKQAVDWFDEHLSSTS</sequence>
<reference evidence="1" key="1">
    <citation type="submission" date="2022-10" db="EMBL/GenBank/DDBJ databases">
        <title>Complete Genome of Trichothecium roseum strain YXFP-22015, a Plant Pathogen Isolated from Citrus.</title>
        <authorList>
            <person name="Wang Y."/>
            <person name="Zhu L."/>
        </authorList>
    </citation>
    <scope>NUCLEOTIDE SEQUENCE</scope>
    <source>
        <strain evidence="1">YXFP-22015</strain>
    </source>
</reference>
<protein>
    <submittedName>
        <fullName evidence="1">Uncharacterized protein</fullName>
    </submittedName>
</protein>
<comment type="caution">
    <text evidence="1">The sequence shown here is derived from an EMBL/GenBank/DDBJ whole genome shotgun (WGS) entry which is preliminary data.</text>
</comment>
<name>A0ACC0UQS4_9HYPO</name>
<accession>A0ACC0UQS4</accession>
<dbReference type="Proteomes" id="UP001163324">
    <property type="component" value="Chromosome 9"/>
</dbReference>
<evidence type="ECO:0000313" key="2">
    <source>
        <dbReference type="Proteomes" id="UP001163324"/>
    </source>
</evidence>